<name>E2ZBC7_9FIRM</name>
<evidence type="ECO:0000313" key="3">
    <source>
        <dbReference type="Proteomes" id="UP000003195"/>
    </source>
</evidence>
<proteinExistence type="predicted"/>
<dbReference type="AlphaFoldDB" id="E2ZBC7"/>
<keyword evidence="3" id="KW-1185">Reference proteome</keyword>
<accession>E2ZBC7</accession>
<dbReference type="GO" id="GO:0015074">
    <property type="term" value="P:DNA integration"/>
    <property type="evidence" value="ECO:0007669"/>
    <property type="project" value="InterPro"/>
</dbReference>
<comment type="caution">
    <text evidence="2">The sequence shown here is derived from an EMBL/GenBank/DDBJ whole genome shotgun (WGS) entry which is preliminary data.</text>
</comment>
<dbReference type="SUPFAM" id="SSF53098">
    <property type="entry name" value="Ribonuclease H-like"/>
    <property type="match status" value="1"/>
</dbReference>
<dbReference type="Gene3D" id="3.30.420.10">
    <property type="entry name" value="Ribonuclease H-like superfamily/Ribonuclease H"/>
    <property type="match status" value="1"/>
</dbReference>
<dbReference type="EMBL" id="AECS01000026">
    <property type="protein sequence ID" value="EFQ04390.1"/>
    <property type="molecule type" value="Genomic_DNA"/>
</dbReference>
<organism evidence="2 3">
    <name type="scientific">Megasphaera micronuciformis F0359</name>
    <dbReference type="NCBI Taxonomy" id="706434"/>
    <lineage>
        <taxon>Bacteria</taxon>
        <taxon>Bacillati</taxon>
        <taxon>Bacillota</taxon>
        <taxon>Negativicutes</taxon>
        <taxon>Veillonellales</taxon>
        <taxon>Veillonellaceae</taxon>
        <taxon>Megasphaera</taxon>
    </lineage>
</organism>
<evidence type="ECO:0000259" key="1">
    <source>
        <dbReference type="PROSITE" id="PS50994"/>
    </source>
</evidence>
<dbReference type="HOGENOM" id="CLU_027402_15_2_9"/>
<dbReference type="Pfam" id="PF00665">
    <property type="entry name" value="rve"/>
    <property type="match status" value="1"/>
</dbReference>
<dbReference type="eggNOG" id="COG2801">
    <property type="taxonomic scope" value="Bacteria"/>
</dbReference>
<dbReference type="InterPro" id="IPR001584">
    <property type="entry name" value="Integrase_cat-core"/>
</dbReference>
<dbReference type="InterPro" id="IPR012337">
    <property type="entry name" value="RNaseH-like_sf"/>
</dbReference>
<dbReference type="InterPro" id="IPR036397">
    <property type="entry name" value="RNaseH_sf"/>
</dbReference>
<protein>
    <submittedName>
        <fullName evidence="2">Integrase core domain protein</fullName>
    </submittedName>
</protein>
<evidence type="ECO:0000313" key="2">
    <source>
        <dbReference type="EMBL" id="EFQ04390.1"/>
    </source>
</evidence>
<reference evidence="2 3" key="1">
    <citation type="submission" date="2010-08" db="EMBL/GenBank/DDBJ databases">
        <authorList>
            <person name="Weinstock G."/>
            <person name="Sodergren E."/>
            <person name="Clifton S."/>
            <person name="Fulton L."/>
            <person name="Fulton B."/>
            <person name="Courtney L."/>
            <person name="Fronick C."/>
            <person name="Harrison M."/>
            <person name="Strong C."/>
            <person name="Farmer C."/>
            <person name="Delahaunty K."/>
            <person name="Markovic C."/>
            <person name="Hall O."/>
            <person name="Minx P."/>
            <person name="Tomlinson C."/>
            <person name="Mitreva M."/>
            <person name="Hou S."/>
            <person name="Chen J."/>
            <person name="Wollam A."/>
            <person name="Pepin K.H."/>
            <person name="Johnson M."/>
            <person name="Bhonagiri V."/>
            <person name="Zhang X."/>
            <person name="Suruliraj S."/>
            <person name="Warren W."/>
            <person name="Chinwalla A."/>
            <person name="Mardis E.R."/>
            <person name="Wilson R.K."/>
        </authorList>
    </citation>
    <scope>NUCLEOTIDE SEQUENCE [LARGE SCALE GENOMIC DNA]</scope>
    <source>
        <strain evidence="2 3">F0359</strain>
    </source>
</reference>
<dbReference type="PROSITE" id="PS50994">
    <property type="entry name" value="INTEGRASE"/>
    <property type="match status" value="1"/>
</dbReference>
<feature type="domain" description="Integrase catalytic" evidence="1">
    <location>
        <begin position="27"/>
        <end position="199"/>
    </location>
</feature>
<dbReference type="Proteomes" id="UP000003195">
    <property type="component" value="Unassembled WGS sequence"/>
</dbReference>
<sequence>MCRQIRKHQFTVKKVKNFPKSKWKPDVVSYPGEKVQVDIKYVPRKCIEENPNEMQYYQITAIDEYSRKRVAAIVDEKRVTHTSEFLLTLESKMGFKISTVQTDNGREFTNMGSSERICQFDVVAKWLKIEHKTTRPFSPWQNGKVERSHRRDGESFYHRSFRTIEALCKAHKRYISRYNNIVQRTLGFKSPNELVTEFFLAHSA</sequence>
<gene>
    <name evidence="2" type="ORF">HMPREF9429_00754</name>
</gene>
<dbReference type="GO" id="GO:0003676">
    <property type="term" value="F:nucleic acid binding"/>
    <property type="evidence" value="ECO:0007669"/>
    <property type="project" value="InterPro"/>
</dbReference>